<keyword evidence="1 3" id="KW-0238">DNA-binding</keyword>
<dbReference type="GO" id="GO:0000981">
    <property type="term" value="F:DNA-binding transcription factor activity, RNA polymerase II-specific"/>
    <property type="evidence" value="ECO:0007669"/>
    <property type="project" value="TreeGrafter"/>
</dbReference>
<feature type="region of interest" description="Disordered" evidence="4">
    <location>
        <begin position="268"/>
        <end position="319"/>
    </location>
</feature>
<name>A0A8I2YJ73_9AGAM</name>
<organism evidence="6 7">
    <name type="scientific">Boletus reticuloceps</name>
    <dbReference type="NCBI Taxonomy" id="495285"/>
    <lineage>
        <taxon>Eukaryota</taxon>
        <taxon>Fungi</taxon>
        <taxon>Dikarya</taxon>
        <taxon>Basidiomycota</taxon>
        <taxon>Agaricomycotina</taxon>
        <taxon>Agaricomycetes</taxon>
        <taxon>Agaricomycetidae</taxon>
        <taxon>Boletales</taxon>
        <taxon>Boletineae</taxon>
        <taxon>Boletaceae</taxon>
        <taxon>Boletoideae</taxon>
        <taxon>Boletus</taxon>
    </lineage>
</organism>
<dbReference type="InterPro" id="IPR036390">
    <property type="entry name" value="WH_DNA-bd_sf"/>
</dbReference>
<dbReference type="PANTHER" id="PTHR11829:SF343">
    <property type="entry name" value="FORK-HEAD DOMAIN-CONTAINING PROTEIN"/>
    <property type="match status" value="1"/>
</dbReference>
<evidence type="ECO:0000259" key="5">
    <source>
        <dbReference type="PROSITE" id="PS50039"/>
    </source>
</evidence>
<accession>A0A8I2YJ73</accession>
<dbReference type="OrthoDB" id="5954824at2759"/>
<evidence type="ECO:0000256" key="2">
    <source>
        <dbReference type="ARBA" id="ARBA00023242"/>
    </source>
</evidence>
<dbReference type="GO" id="GO:0000978">
    <property type="term" value="F:RNA polymerase II cis-regulatory region sequence-specific DNA binding"/>
    <property type="evidence" value="ECO:0007669"/>
    <property type="project" value="TreeGrafter"/>
</dbReference>
<feature type="DNA-binding region" description="Fork-head" evidence="3">
    <location>
        <begin position="345"/>
        <end position="438"/>
    </location>
</feature>
<dbReference type="InterPro" id="IPR050211">
    <property type="entry name" value="FOX_domain-containing"/>
</dbReference>
<protein>
    <recommendedName>
        <fullName evidence="5">Fork-head domain-containing protein</fullName>
    </recommendedName>
</protein>
<keyword evidence="7" id="KW-1185">Reference proteome</keyword>
<feature type="compositionally biased region" description="Polar residues" evidence="4">
    <location>
        <begin position="632"/>
        <end position="641"/>
    </location>
</feature>
<dbReference type="PROSITE" id="PS50039">
    <property type="entry name" value="FORK_HEAD_3"/>
    <property type="match status" value="1"/>
</dbReference>
<evidence type="ECO:0000313" key="7">
    <source>
        <dbReference type="Proteomes" id="UP000683000"/>
    </source>
</evidence>
<feature type="region of interest" description="Disordered" evidence="4">
    <location>
        <begin position="573"/>
        <end position="613"/>
    </location>
</feature>
<feature type="region of interest" description="Disordered" evidence="4">
    <location>
        <begin position="88"/>
        <end position="127"/>
    </location>
</feature>
<dbReference type="CDD" id="cd00059">
    <property type="entry name" value="FH_FOX"/>
    <property type="match status" value="1"/>
</dbReference>
<evidence type="ECO:0000256" key="1">
    <source>
        <dbReference type="ARBA" id="ARBA00023125"/>
    </source>
</evidence>
<feature type="compositionally biased region" description="Low complexity" evidence="4">
    <location>
        <begin position="174"/>
        <end position="187"/>
    </location>
</feature>
<dbReference type="InterPro" id="IPR001766">
    <property type="entry name" value="Fork_head_dom"/>
</dbReference>
<dbReference type="AlphaFoldDB" id="A0A8I2YJ73"/>
<evidence type="ECO:0000256" key="4">
    <source>
        <dbReference type="SAM" id="MobiDB-lite"/>
    </source>
</evidence>
<feature type="region of interest" description="Disordered" evidence="4">
    <location>
        <begin position="626"/>
        <end position="669"/>
    </location>
</feature>
<comment type="subcellular location">
    <subcellularLocation>
        <location evidence="3">Nucleus</location>
    </subcellularLocation>
</comment>
<feature type="compositionally biased region" description="Low complexity" evidence="4">
    <location>
        <begin position="646"/>
        <end position="655"/>
    </location>
</feature>
<dbReference type="Pfam" id="PF00250">
    <property type="entry name" value="Forkhead"/>
    <property type="match status" value="1"/>
</dbReference>
<comment type="caution">
    <text evidence="6">The sequence shown here is derived from an EMBL/GenBank/DDBJ whole genome shotgun (WGS) entry which is preliminary data.</text>
</comment>
<evidence type="ECO:0000313" key="6">
    <source>
        <dbReference type="EMBL" id="KAG6372253.1"/>
    </source>
</evidence>
<dbReference type="PROSITE" id="PS00658">
    <property type="entry name" value="FORK_HEAD_2"/>
    <property type="match status" value="1"/>
</dbReference>
<dbReference type="PRINTS" id="PR00053">
    <property type="entry name" value="FORKHEAD"/>
</dbReference>
<gene>
    <name evidence="6" type="ORF">JVT61DRAFT_8056</name>
</gene>
<feature type="compositionally biased region" description="Polar residues" evidence="4">
    <location>
        <begin position="285"/>
        <end position="307"/>
    </location>
</feature>
<dbReference type="InterPro" id="IPR036388">
    <property type="entry name" value="WH-like_DNA-bd_sf"/>
</dbReference>
<dbReference type="GO" id="GO:0005634">
    <property type="term" value="C:nucleus"/>
    <property type="evidence" value="ECO:0007669"/>
    <property type="project" value="UniProtKB-SubCell"/>
</dbReference>
<feature type="region of interest" description="Disordered" evidence="4">
    <location>
        <begin position="141"/>
        <end position="191"/>
    </location>
</feature>
<feature type="compositionally biased region" description="Basic and acidic residues" evidence="4">
    <location>
        <begin position="485"/>
        <end position="498"/>
    </location>
</feature>
<feature type="domain" description="Fork-head" evidence="5">
    <location>
        <begin position="345"/>
        <end position="438"/>
    </location>
</feature>
<dbReference type="PANTHER" id="PTHR11829">
    <property type="entry name" value="FORKHEAD BOX PROTEIN"/>
    <property type="match status" value="1"/>
</dbReference>
<keyword evidence="2 3" id="KW-0539">Nucleus</keyword>
<feature type="compositionally biased region" description="Acidic residues" evidence="4">
    <location>
        <begin position="446"/>
        <end position="458"/>
    </location>
</feature>
<proteinExistence type="predicted"/>
<feature type="compositionally biased region" description="Polar residues" evidence="4">
    <location>
        <begin position="109"/>
        <end position="119"/>
    </location>
</feature>
<dbReference type="Proteomes" id="UP000683000">
    <property type="component" value="Unassembled WGS sequence"/>
</dbReference>
<reference evidence="6" key="1">
    <citation type="submission" date="2021-03" db="EMBL/GenBank/DDBJ databases">
        <title>Evolutionary innovations through gain and loss of genes in the ectomycorrhizal Boletales.</title>
        <authorList>
            <person name="Wu G."/>
            <person name="Miyauchi S."/>
            <person name="Morin E."/>
            <person name="Yang Z.-L."/>
            <person name="Xu J."/>
            <person name="Martin F.M."/>
        </authorList>
    </citation>
    <scope>NUCLEOTIDE SEQUENCE</scope>
    <source>
        <strain evidence="6">BR01</strain>
    </source>
</reference>
<dbReference type="EMBL" id="JAGFBS010000029">
    <property type="protein sequence ID" value="KAG6372253.1"/>
    <property type="molecule type" value="Genomic_DNA"/>
</dbReference>
<evidence type="ECO:0000256" key="3">
    <source>
        <dbReference type="PROSITE-ProRule" id="PRU00089"/>
    </source>
</evidence>
<feature type="compositionally biased region" description="Low complexity" evidence="4">
    <location>
        <begin position="462"/>
        <end position="476"/>
    </location>
</feature>
<dbReference type="SMART" id="SM00339">
    <property type="entry name" value="FH"/>
    <property type="match status" value="1"/>
</dbReference>
<dbReference type="InterPro" id="IPR030456">
    <property type="entry name" value="TF_fork_head_CS_2"/>
</dbReference>
<feature type="region of interest" description="Disordered" evidence="4">
    <location>
        <begin position="429"/>
        <end position="559"/>
    </location>
</feature>
<dbReference type="Gene3D" id="1.10.10.10">
    <property type="entry name" value="Winged helix-like DNA-binding domain superfamily/Winged helix DNA-binding domain"/>
    <property type="match status" value="1"/>
</dbReference>
<sequence>MFFPSPAIIMPNPYDSRTAVSSDIADSLCLPYLHYLIGASVQRPSRNQFRNALDTRCPLYRGMGGSASPTRWRADAQASQIYPTFTQDAICPQNPTHGGAPTAGRTGDQPVQDNSNNFNDAPYVPPRIPQAELQSYPALDPRLGNVYDASNHDIQPHPYEGGTSPAESRHSVESNWSTGTSSPSTSSQQLPLADQYSQHSLPRYANYQQHYPAYHGPHRLGLEHVRYGEHPSNTSGSYYRTPPQGYGLDDILSPEFSDDARARVDMSSPMNYPTTSSQGSSSSSAIAVTNQPPNVSTFSALPTTPMDSSRPRFPDAGPYLRQQLGLSSHEPIRLQSLPDPPLGEKPTTPLPMLIKLAIYGSPNKQLTLQEIYAGLENRFQWFRDHKHDKAWKNSIRHNLSLNQVFKHVPRPITEPGKGSYWQLDVSKGEGYKRTRKRRPKNKVITSEEEQEEVSEMDEDRASPSGPTGPSRSSSTPVEDAYIDPGLRREGHAVGEGRTRPTTRRTGGGSPYPSQSPRHQQGALPVVAGQDTGGPGQPAIRFGQSSFGQSSFPTYPQTRTMPAAMSSTSFTALSSSSIGMAPTTSTVTRPQPHYMAPYDRTAQIPDPQPYPRSGIEYVKEPAGLVTARRVKTYPQTEGQSQEGVMRSSPESSSGSSRTWNDARPGSETQG</sequence>
<feature type="compositionally biased region" description="Low complexity" evidence="4">
    <location>
        <begin position="541"/>
        <end position="551"/>
    </location>
</feature>
<dbReference type="SUPFAM" id="SSF46785">
    <property type="entry name" value="Winged helix' DNA-binding domain"/>
    <property type="match status" value="1"/>
</dbReference>